<dbReference type="AlphaFoldDB" id="D7G5G2"/>
<accession>D7G5G2</accession>
<dbReference type="InParanoid" id="D7G5G2"/>
<dbReference type="Proteomes" id="UP000002630">
    <property type="component" value="Linkage Group LG21"/>
</dbReference>
<name>D7G5G2_ECTSI</name>
<keyword evidence="3" id="KW-1185">Reference proteome</keyword>
<evidence type="ECO:0000313" key="2">
    <source>
        <dbReference type="EMBL" id="CBJ27285.1"/>
    </source>
</evidence>
<proteinExistence type="predicted"/>
<organism evidence="2 3">
    <name type="scientific">Ectocarpus siliculosus</name>
    <name type="common">Brown alga</name>
    <name type="synonym">Conferva siliculosa</name>
    <dbReference type="NCBI Taxonomy" id="2880"/>
    <lineage>
        <taxon>Eukaryota</taxon>
        <taxon>Sar</taxon>
        <taxon>Stramenopiles</taxon>
        <taxon>Ochrophyta</taxon>
        <taxon>PX clade</taxon>
        <taxon>Phaeophyceae</taxon>
        <taxon>Ectocarpales</taxon>
        <taxon>Ectocarpaceae</taxon>
        <taxon>Ectocarpus</taxon>
    </lineage>
</organism>
<evidence type="ECO:0000256" key="1">
    <source>
        <dbReference type="SAM" id="MobiDB-lite"/>
    </source>
</evidence>
<sequence>MQNIRVRDVRRHPKHGTSVDLGRTGVRYQRHGSHGFPQPFHVRDTLGMTLELEPLETGNEHLAESGWTAGISFDPEGDEELMEEDRVMAERREERKKQACGGFTSADNTILRAHFAFMAHRNGVSVSDLANATAEGGDTDGGEDLKKAAALSMARACSGTLGPMPRELVALLMRQYTPAGVIELVNTLSLVSMLQRWTSIYMPKQYEPEVLVFVEENGSALSLDPTKPCTEEQSGWRELAAEIRSS</sequence>
<protein>
    <submittedName>
        <fullName evidence="2">Probable fusion protein</fullName>
    </submittedName>
</protein>
<evidence type="ECO:0000313" key="3">
    <source>
        <dbReference type="Proteomes" id="UP000002630"/>
    </source>
</evidence>
<dbReference type="EMBL" id="FN648874">
    <property type="protein sequence ID" value="CBJ27285.1"/>
    <property type="molecule type" value="Genomic_DNA"/>
</dbReference>
<feature type="region of interest" description="Disordered" evidence="1">
    <location>
        <begin position="1"/>
        <end position="21"/>
    </location>
</feature>
<reference evidence="2 3" key="1">
    <citation type="journal article" date="2010" name="Nature">
        <title>The Ectocarpus genome and the independent evolution of multicellularity in brown algae.</title>
        <authorList>
            <person name="Cock J.M."/>
            <person name="Sterck L."/>
            <person name="Rouze P."/>
            <person name="Scornet D."/>
            <person name="Allen A.E."/>
            <person name="Amoutzias G."/>
            <person name="Anthouard V."/>
            <person name="Artiguenave F."/>
            <person name="Aury J.M."/>
            <person name="Badger J.H."/>
            <person name="Beszteri B."/>
            <person name="Billiau K."/>
            <person name="Bonnet E."/>
            <person name="Bothwell J.H."/>
            <person name="Bowler C."/>
            <person name="Boyen C."/>
            <person name="Brownlee C."/>
            <person name="Carrano C.J."/>
            <person name="Charrier B."/>
            <person name="Cho G.Y."/>
            <person name="Coelho S.M."/>
            <person name="Collen J."/>
            <person name="Corre E."/>
            <person name="Da Silva C."/>
            <person name="Delage L."/>
            <person name="Delaroque N."/>
            <person name="Dittami S.M."/>
            <person name="Doulbeau S."/>
            <person name="Elias M."/>
            <person name="Farnham G."/>
            <person name="Gachon C.M."/>
            <person name="Gschloessl B."/>
            <person name="Heesch S."/>
            <person name="Jabbari K."/>
            <person name="Jubin C."/>
            <person name="Kawai H."/>
            <person name="Kimura K."/>
            <person name="Kloareg B."/>
            <person name="Kupper F.C."/>
            <person name="Lang D."/>
            <person name="Le Bail A."/>
            <person name="Leblanc C."/>
            <person name="Lerouge P."/>
            <person name="Lohr M."/>
            <person name="Lopez P.J."/>
            <person name="Martens C."/>
            <person name="Maumus F."/>
            <person name="Michel G."/>
            <person name="Miranda-Saavedra D."/>
            <person name="Morales J."/>
            <person name="Moreau H."/>
            <person name="Motomura T."/>
            <person name="Nagasato C."/>
            <person name="Napoli C.A."/>
            <person name="Nelson D.R."/>
            <person name="Nyvall-Collen P."/>
            <person name="Peters A.F."/>
            <person name="Pommier C."/>
            <person name="Potin P."/>
            <person name="Poulain J."/>
            <person name="Quesneville H."/>
            <person name="Read B."/>
            <person name="Rensing S.A."/>
            <person name="Ritter A."/>
            <person name="Rousvoal S."/>
            <person name="Samanta M."/>
            <person name="Samson G."/>
            <person name="Schroeder D.C."/>
            <person name="Segurens B."/>
            <person name="Strittmatter M."/>
            <person name="Tonon T."/>
            <person name="Tregear J.W."/>
            <person name="Valentin K."/>
            <person name="von Dassow P."/>
            <person name="Yamagishi T."/>
            <person name="Van de Peer Y."/>
            <person name="Wincker P."/>
        </authorList>
    </citation>
    <scope>NUCLEOTIDE SEQUENCE [LARGE SCALE GENOMIC DNA]</scope>
    <source>
        <strain evidence="3">Ec32 / CCAP1310/4</strain>
    </source>
</reference>
<gene>
    <name evidence="2" type="ORF">Esi_0065_0002</name>
</gene>
<dbReference type="EMBL" id="FN649746">
    <property type="protein sequence ID" value="CBJ27285.1"/>
    <property type="molecule type" value="Genomic_DNA"/>
</dbReference>